<dbReference type="PANTHER" id="PTHR30055">
    <property type="entry name" value="HTH-TYPE TRANSCRIPTIONAL REGULATOR RUTR"/>
    <property type="match status" value="1"/>
</dbReference>
<dbReference type="PANTHER" id="PTHR30055:SF234">
    <property type="entry name" value="HTH-TYPE TRANSCRIPTIONAL REGULATOR BETI"/>
    <property type="match status" value="1"/>
</dbReference>
<dbReference type="RefSeq" id="WP_344677618.1">
    <property type="nucleotide sequence ID" value="NZ_BAAAUX010000002.1"/>
</dbReference>
<dbReference type="EMBL" id="BAAAUX010000002">
    <property type="protein sequence ID" value="GAA2775389.1"/>
    <property type="molecule type" value="Genomic_DNA"/>
</dbReference>
<evidence type="ECO:0000256" key="4">
    <source>
        <dbReference type="PROSITE-ProRule" id="PRU00335"/>
    </source>
</evidence>
<protein>
    <submittedName>
        <fullName evidence="7">TetR/AcrR family transcriptional regulator</fullName>
    </submittedName>
</protein>
<dbReference type="InterPro" id="IPR009057">
    <property type="entry name" value="Homeodomain-like_sf"/>
</dbReference>
<evidence type="ECO:0000313" key="7">
    <source>
        <dbReference type="EMBL" id="GAA2775389.1"/>
    </source>
</evidence>
<keyword evidence="1" id="KW-0805">Transcription regulation</keyword>
<keyword evidence="3" id="KW-0804">Transcription</keyword>
<sequence length="214" mass="23170">MARVKSGGPAAVDGRSTRWTQHRQRRRAEFVDAAIAAVERHGPDVLIEQVAAAAGVPRPKLYRYFDGKADLQRAVAERAIELFDAEIEPLWRAGLAPEELVRGLVTAALDWITGHPHLYRYLQHDIGGTGAYAQGRSALRAQVTSVVNAHPDAAGHPAAEALAAGLVGMVEAAVDQWLTNPAGMSRAELDDELVRWIWAVLSDLARRHGEGPIA</sequence>
<dbReference type="SUPFAM" id="SSF48498">
    <property type="entry name" value="Tetracyclin repressor-like, C-terminal domain"/>
    <property type="match status" value="1"/>
</dbReference>
<evidence type="ECO:0000256" key="2">
    <source>
        <dbReference type="ARBA" id="ARBA00023125"/>
    </source>
</evidence>
<dbReference type="SUPFAM" id="SSF46689">
    <property type="entry name" value="Homeodomain-like"/>
    <property type="match status" value="1"/>
</dbReference>
<dbReference type="Pfam" id="PF00440">
    <property type="entry name" value="TetR_N"/>
    <property type="match status" value="1"/>
</dbReference>
<feature type="DNA-binding region" description="H-T-H motif" evidence="4">
    <location>
        <begin position="46"/>
        <end position="65"/>
    </location>
</feature>
<dbReference type="Gene3D" id="1.10.357.10">
    <property type="entry name" value="Tetracycline Repressor, domain 2"/>
    <property type="match status" value="1"/>
</dbReference>
<accession>A0ABN3V2R8</accession>
<evidence type="ECO:0000259" key="6">
    <source>
        <dbReference type="PROSITE" id="PS50977"/>
    </source>
</evidence>
<gene>
    <name evidence="7" type="ORF">GCM10010470_04430</name>
</gene>
<keyword evidence="2 4" id="KW-0238">DNA-binding</keyword>
<reference evidence="7 8" key="1">
    <citation type="journal article" date="2019" name="Int. J. Syst. Evol. Microbiol.">
        <title>The Global Catalogue of Microorganisms (GCM) 10K type strain sequencing project: providing services to taxonomists for standard genome sequencing and annotation.</title>
        <authorList>
            <consortium name="The Broad Institute Genomics Platform"/>
            <consortium name="The Broad Institute Genome Sequencing Center for Infectious Disease"/>
            <person name="Wu L."/>
            <person name="Ma J."/>
        </authorList>
    </citation>
    <scope>NUCLEOTIDE SEQUENCE [LARGE SCALE GENOMIC DNA]</scope>
    <source>
        <strain evidence="7 8">JCM 9383</strain>
    </source>
</reference>
<comment type="caution">
    <text evidence="7">The sequence shown here is derived from an EMBL/GenBank/DDBJ whole genome shotgun (WGS) entry which is preliminary data.</text>
</comment>
<name>A0ABN3V2R8_9PSEU</name>
<evidence type="ECO:0000256" key="5">
    <source>
        <dbReference type="SAM" id="MobiDB-lite"/>
    </source>
</evidence>
<feature type="region of interest" description="Disordered" evidence="5">
    <location>
        <begin position="1"/>
        <end position="23"/>
    </location>
</feature>
<evidence type="ECO:0000313" key="8">
    <source>
        <dbReference type="Proteomes" id="UP001500979"/>
    </source>
</evidence>
<evidence type="ECO:0000256" key="3">
    <source>
        <dbReference type="ARBA" id="ARBA00023163"/>
    </source>
</evidence>
<evidence type="ECO:0000256" key="1">
    <source>
        <dbReference type="ARBA" id="ARBA00023015"/>
    </source>
</evidence>
<keyword evidence="8" id="KW-1185">Reference proteome</keyword>
<dbReference type="InterPro" id="IPR001647">
    <property type="entry name" value="HTH_TetR"/>
</dbReference>
<dbReference type="InterPro" id="IPR054129">
    <property type="entry name" value="DesT_TetR_C"/>
</dbReference>
<dbReference type="Pfam" id="PF21943">
    <property type="entry name" value="TetR_C_46"/>
    <property type="match status" value="1"/>
</dbReference>
<dbReference type="PROSITE" id="PS50977">
    <property type="entry name" value="HTH_TETR_2"/>
    <property type="match status" value="1"/>
</dbReference>
<dbReference type="InterPro" id="IPR050109">
    <property type="entry name" value="HTH-type_TetR-like_transc_reg"/>
</dbReference>
<dbReference type="Proteomes" id="UP001500979">
    <property type="component" value="Unassembled WGS sequence"/>
</dbReference>
<organism evidence="7 8">
    <name type="scientific">Saccharopolyspora taberi</name>
    <dbReference type="NCBI Taxonomy" id="60895"/>
    <lineage>
        <taxon>Bacteria</taxon>
        <taxon>Bacillati</taxon>
        <taxon>Actinomycetota</taxon>
        <taxon>Actinomycetes</taxon>
        <taxon>Pseudonocardiales</taxon>
        <taxon>Pseudonocardiaceae</taxon>
        <taxon>Saccharopolyspora</taxon>
    </lineage>
</organism>
<feature type="domain" description="HTH tetR-type" evidence="6">
    <location>
        <begin position="24"/>
        <end position="83"/>
    </location>
</feature>
<proteinExistence type="predicted"/>
<dbReference type="InterPro" id="IPR036271">
    <property type="entry name" value="Tet_transcr_reg_TetR-rel_C_sf"/>
</dbReference>